<dbReference type="Proteomes" id="UP000278673">
    <property type="component" value="Unassembled WGS sequence"/>
</dbReference>
<protein>
    <submittedName>
        <fullName evidence="1">RidA family protein</fullName>
    </submittedName>
</protein>
<dbReference type="PANTHER" id="PTHR43857:SF1">
    <property type="entry name" value="YJGH FAMILY PROTEIN"/>
    <property type="match status" value="1"/>
</dbReference>
<proteinExistence type="predicted"/>
<dbReference type="AlphaFoldDB" id="A0A3M2M1R2"/>
<dbReference type="EMBL" id="RFFJ01000023">
    <property type="protein sequence ID" value="RMI43561.1"/>
    <property type="molecule type" value="Genomic_DNA"/>
</dbReference>
<accession>A0A3M2M1R2</accession>
<dbReference type="InterPro" id="IPR035959">
    <property type="entry name" value="RutC-like_sf"/>
</dbReference>
<sequence>MSGPTEPRRVGGDGGWERTVGAATAVAAGPLVLVGGTLPPAAGAAALGDPYEQTRSALADAVAALEPFGLGVADVVRTRLYLAHGRDAEDATRAHREVFGEVRPVCTVLVVGFPDSRVLVQVELEAFLGARGGDS</sequence>
<evidence type="ECO:0000313" key="1">
    <source>
        <dbReference type="EMBL" id="RMI43561.1"/>
    </source>
</evidence>
<gene>
    <name evidence="1" type="ORF">EBN88_07075</name>
</gene>
<dbReference type="RefSeq" id="WP_122182955.1">
    <property type="nucleotide sequence ID" value="NZ_RFFJ01000023.1"/>
</dbReference>
<keyword evidence="2" id="KW-1185">Reference proteome</keyword>
<comment type="caution">
    <text evidence="1">The sequence shown here is derived from an EMBL/GenBank/DDBJ whole genome shotgun (WGS) entry which is preliminary data.</text>
</comment>
<organism evidence="1 2">
    <name type="scientific">Streptomyces triticirhizae</name>
    <dbReference type="NCBI Taxonomy" id="2483353"/>
    <lineage>
        <taxon>Bacteria</taxon>
        <taxon>Bacillati</taxon>
        <taxon>Actinomycetota</taxon>
        <taxon>Actinomycetes</taxon>
        <taxon>Kitasatosporales</taxon>
        <taxon>Streptomycetaceae</taxon>
        <taxon>Streptomyces</taxon>
    </lineage>
</organism>
<dbReference type="PANTHER" id="PTHR43857">
    <property type="entry name" value="BLR7761 PROTEIN"/>
    <property type="match status" value="1"/>
</dbReference>
<dbReference type="InterPro" id="IPR006175">
    <property type="entry name" value="YjgF/YER057c/UK114"/>
</dbReference>
<name>A0A3M2M1R2_9ACTN</name>
<dbReference type="SUPFAM" id="SSF55298">
    <property type="entry name" value="YjgF-like"/>
    <property type="match status" value="1"/>
</dbReference>
<dbReference type="Pfam" id="PF01042">
    <property type="entry name" value="Ribonuc_L-PSP"/>
    <property type="match status" value="1"/>
</dbReference>
<reference evidence="1 2" key="1">
    <citation type="submission" date="2018-10" db="EMBL/GenBank/DDBJ databases">
        <title>Isolation, diversity and antifungal activity of actinobacteria from wheat.</title>
        <authorList>
            <person name="Han C."/>
        </authorList>
    </citation>
    <scope>NUCLEOTIDE SEQUENCE [LARGE SCALE GENOMIC DNA]</scope>
    <source>
        <strain evidence="1 2">NEAU-YY642</strain>
    </source>
</reference>
<dbReference type="Gene3D" id="3.30.1330.40">
    <property type="entry name" value="RutC-like"/>
    <property type="match status" value="1"/>
</dbReference>
<evidence type="ECO:0000313" key="2">
    <source>
        <dbReference type="Proteomes" id="UP000278673"/>
    </source>
</evidence>